<keyword evidence="2" id="KW-1185">Reference proteome</keyword>
<organism evidence="1 2">
    <name type="scientific">Coemansia nantahalensis</name>
    <dbReference type="NCBI Taxonomy" id="2789366"/>
    <lineage>
        <taxon>Eukaryota</taxon>
        <taxon>Fungi</taxon>
        <taxon>Fungi incertae sedis</taxon>
        <taxon>Zoopagomycota</taxon>
        <taxon>Kickxellomycotina</taxon>
        <taxon>Kickxellomycetes</taxon>
        <taxon>Kickxellales</taxon>
        <taxon>Kickxellaceae</taxon>
        <taxon>Coemansia</taxon>
    </lineage>
</organism>
<comment type="caution">
    <text evidence="1">The sequence shown here is derived from an EMBL/GenBank/DDBJ whole genome shotgun (WGS) entry which is preliminary data.</text>
</comment>
<dbReference type="Proteomes" id="UP001140234">
    <property type="component" value="Unassembled WGS sequence"/>
</dbReference>
<evidence type="ECO:0000313" key="2">
    <source>
        <dbReference type="Proteomes" id="UP001140234"/>
    </source>
</evidence>
<dbReference type="EMBL" id="JANBUJ010001001">
    <property type="protein sequence ID" value="KAJ2769161.1"/>
    <property type="molecule type" value="Genomic_DNA"/>
</dbReference>
<reference evidence="1" key="1">
    <citation type="submission" date="2022-07" db="EMBL/GenBank/DDBJ databases">
        <title>Phylogenomic reconstructions and comparative analyses of Kickxellomycotina fungi.</title>
        <authorList>
            <person name="Reynolds N.K."/>
            <person name="Stajich J.E."/>
            <person name="Barry K."/>
            <person name="Grigoriev I.V."/>
            <person name="Crous P."/>
            <person name="Smith M.E."/>
        </authorList>
    </citation>
    <scope>NUCLEOTIDE SEQUENCE</scope>
    <source>
        <strain evidence="1">CBS 109366</strain>
    </source>
</reference>
<gene>
    <name evidence="1" type="primary">KHA1_2</name>
    <name evidence="1" type="ORF">IWQ57_003225</name>
</gene>
<protein>
    <submittedName>
        <fullName evidence="1">K(+)/H(+) antiporter</fullName>
    </submittedName>
</protein>
<name>A0ACC1JX20_9FUNG</name>
<sequence length="1044" mass="111220">MGSEVLSIISGRNPVHYSAADPLTLFIVQVLVIVCLCRLLHVFLRRLRQPTVISEVIGGILLGPSVLGRWPAFAANVFPQPSLVNLRLVANLGMVLFLFIVGLELDPRILKRNIRSSLVISLAGMALPFGLAAAVSYALYALLLDSTGKFPTLFLLIGVAMSITAFPVLGRILSEQNLLNTAVGSIAMSAAAIDDVVSWCLLALIIALSNNASGLSALWVFLTGAGYTLFAVFLIRPVYVWYLRRNGILSGREPKQSVLFVTFTLVLMSAYFTDIIGVHSIFGAFVIGVIVPHEGGFAIKVTETVEDVVQIYFLPVYFALSGLKTNIGDLDSGTAWGLFFLVCFAAFAGKMVGCSVAARLNAYSWRESLAVGAMMNCKGLIELIVLNLGLDAGIINTQIFSMMILVALTTTVTIMPLTAWLYPARYQKRIDDTYSHSAEIESLVDKSANAGPPVGVLVVLSRIQQVPALMTLLGYLHHQPEAAAMRRPADADAGVLAAVQRRLYRPIRVFGLRLLEHTGRESSVMQHFDSAAQVASDPVMAMFRAFAHIAHMVFHAALVRSDREHFVDNILHSAQDADAELTIVSAFGRGAAVGDAGAGAVAAAKKSAKADAIVPASLESMGWGFSAEQQAAFTATLFDRAGNGMCVFIDCGLTSITDAAPQTSSSTATAAEDAEGSAAQVARVAIAPGDAPCDVPGAVATRFADGRRVPVVAVPFFGGPDDRQALQIAVDLCTHSAVRVVVWRFVKASPAQSYGVLVQSPEPASTAQTPVSAPQRSGEDGKTHLWGTTLEDDSDDGRGRALALVETRVEGQEVLNEAAERDEDDAFIDAHLRPSDGAFTQRARRGSVVSAHAASESGAYDDGCAPLALAPTMTRETSASAYAGTSKGDERGRMRDRLTQRLRFRRLATWSTDVIGRGGWDDTDAGALTLTEGVRTTQFANMAIKTTVTAAPLKTLLQYARTLAASDLIICGRSVRVCFPYYSLADEQPEQPAARHAHRKADLQRALGVGAEHLLEAGISASLLVAQASPAELDASGAAAKRAH</sequence>
<accession>A0ACC1JX20</accession>
<proteinExistence type="predicted"/>
<evidence type="ECO:0000313" key="1">
    <source>
        <dbReference type="EMBL" id="KAJ2769161.1"/>
    </source>
</evidence>